<accession>A0A2N9ICN2</accession>
<keyword evidence="1" id="KW-0611">Plant defense</keyword>
<dbReference type="Gene3D" id="3.80.10.10">
    <property type="entry name" value="Ribonuclease Inhibitor"/>
    <property type="match status" value="2"/>
</dbReference>
<dbReference type="InterPro" id="IPR032675">
    <property type="entry name" value="LRR_dom_sf"/>
</dbReference>
<dbReference type="InterPro" id="IPR042197">
    <property type="entry name" value="Apaf_helical"/>
</dbReference>
<evidence type="ECO:0000313" key="2">
    <source>
        <dbReference type="EMBL" id="SPD22188.1"/>
    </source>
</evidence>
<dbReference type="GO" id="GO:0043531">
    <property type="term" value="F:ADP binding"/>
    <property type="evidence" value="ECO:0007669"/>
    <property type="project" value="InterPro"/>
</dbReference>
<dbReference type="InterPro" id="IPR027417">
    <property type="entry name" value="P-loop_NTPase"/>
</dbReference>
<sequence length="479" mass="54746">MPRRSKQKAKSLSIWLGVFHDFIDVLDEFNCEDLQRQVVKRHGSTGKKVRRFFSSSKPLAFRFKMGHRIKEIKEKLEELAKVRAQFHLEERVDDKRIVQREMSHSFVLGIKGLGKTMLAQFTVLKLAKEILKYAGGGINENMSMDDVQSCLRSAKGSKIVVTTRSHKVATVMAHGPIQEIEGLLEVDCLSLFIKCAFIEGEEKQYPKLVEIGKQIVKKCKGVPLAVKTLGSLLYSKTEESAWISIRDNEIWKLKQKDEDILLALKLSYYHLPSYIKECFAYCSLFPKDYQYDSMDLIPSWMAHGLLFHESNKKSFPKGIQRLTALRKLDFANCESLISLPQGLKNLTTLESLEIWDYGKLDLMEGEDYPTRLQSFTIGIAGVALPQWPIRSANTLQCLKIVSCVNLAALPEWLPDLSSLQKLEIWECQKLLSLPEGMGHLTALRDLKIKYCGELSKNCEREVGVEWPKIKHNPQIVIRQ</sequence>
<gene>
    <name evidence="2" type="ORF">FSB_LOCUS50070</name>
</gene>
<organism evidence="2">
    <name type="scientific">Fagus sylvatica</name>
    <name type="common">Beechnut</name>
    <dbReference type="NCBI Taxonomy" id="28930"/>
    <lineage>
        <taxon>Eukaryota</taxon>
        <taxon>Viridiplantae</taxon>
        <taxon>Streptophyta</taxon>
        <taxon>Embryophyta</taxon>
        <taxon>Tracheophyta</taxon>
        <taxon>Spermatophyta</taxon>
        <taxon>Magnoliopsida</taxon>
        <taxon>eudicotyledons</taxon>
        <taxon>Gunneridae</taxon>
        <taxon>Pentapetalae</taxon>
        <taxon>rosids</taxon>
        <taxon>fabids</taxon>
        <taxon>Fagales</taxon>
        <taxon>Fagaceae</taxon>
        <taxon>Fagus</taxon>
    </lineage>
</organism>
<reference evidence="2" key="1">
    <citation type="submission" date="2018-02" db="EMBL/GenBank/DDBJ databases">
        <authorList>
            <person name="Cohen D.B."/>
            <person name="Kent A.D."/>
        </authorList>
    </citation>
    <scope>NUCLEOTIDE SEQUENCE</scope>
</reference>
<proteinExistence type="predicted"/>
<dbReference type="SUPFAM" id="SSF52047">
    <property type="entry name" value="RNI-like"/>
    <property type="match status" value="1"/>
</dbReference>
<dbReference type="PANTHER" id="PTHR36766">
    <property type="entry name" value="PLANT BROAD-SPECTRUM MILDEW RESISTANCE PROTEIN RPW8"/>
    <property type="match status" value="1"/>
</dbReference>
<dbReference type="GO" id="GO:0006952">
    <property type="term" value="P:defense response"/>
    <property type="evidence" value="ECO:0007669"/>
    <property type="project" value="UniProtKB-KW"/>
</dbReference>
<dbReference type="AlphaFoldDB" id="A0A2N9ICN2"/>
<evidence type="ECO:0000256" key="1">
    <source>
        <dbReference type="ARBA" id="ARBA00022821"/>
    </source>
</evidence>
<name>A0A2N9ICN2_FAGSY</name>
<dbReference type="Gene3D" id="1.10.8.430">
    <property type="entry name" value="Helical domain of apoptotic protease-activating factors"/>
    <property type="match status" value="1"/>
</dbReference>
<dbReference type="PANTHER" id="PTHR36766:SF61">
    <property type="entry name" value="NB-ARC DOMAIN DISEASE RESISTANCE PROTEIN"/>
    <property type="match status" value="1"/>
</dbReference>
<protein>
    <submittedName>
        <fullName evidence="2">Uncharacterized protein</fullName>
    </submittedName>
</protein>
<dbReference type="SUPFAM" id="SSF52540">
    <property type="entry name" value="P-loop containing nucleoside triphosphate hydrolases"/>
    <property type="match status" value="1"/>
</dbReference>
<dbReference type="EMBL" id="OIVN01005379">
    <property type="protein sequence ID" value="SPD22188.1"/>
    <property type="molecule type" value="Genomic_DNA"/>
</dbReference>